<dbReference type="Pfam" id="PF10607">
    <property type="entry name" value="CTLH"/>
    <property type="match status" value="1"/>
</dbReference>
<dbReference type="CDD" id="cd12909">
    <property type="entry name" value="SPRY_RanBP9_10"/>
    <property type="match status" value="1"/>
</dbReference>
<dbReference type="InterPro" id="IPR035782">
    <property type="entry name" value="SPRY_RanBP9/10"/>
</dbReference>
<feature type="region of interest" description="Disordered" evidence="1">
    <location>
        <begin position="445"/>
        <end position="469"/>
    </location>
</feature>
<evidence type="ECO:0000313" key="4">
    <source>
        <dbReference type="Proteomes" id="UP000650467"/>
    </source>
</evidence>
<evidence type="ECO:0000256" key="1">
    <source>
        <dbReference type="SAM" id="MobiDB-lite"/>
    </source>
</evidence>
<comment type="caution">
    <text evidence="3">The sequence shown here is derived from an EMBL/GenBank/DDBJ whole genome shotgun (WGS) entry which is preliminary data.</text>
</comment>
<dbReference type="InterPro" id="IPR050618">
    <property type="entry name" value="Ubq-SigPath_Reg"/>
</dbReference>
<dbReference type="Pfam" id="PF00622">
    <property type="entry name" value="SPRY"/>
    <property type="match status" value="1"/>
</dbReference>
<feature type="region of interest" description="Disordered" evidence="1">
    <location>
        <begin position="400"/>
        <end position="421"/>
    </location>
</feature>
<proteinExistence type="predicted"/>
<dbReference type="PROSITE" id="PS50188">
    <property type="entry name" value="B302_SPRY"/>
    <property type="match status" value="1"/>
</dbReference>
<sequence>MAGTSGGYYNSRCSLPSAWETRVAGIRNQSAMQYLKVDGTRVRYVGPGEDDTQAATIRSNYPLPADVPLFYFEITVLDRGQDGFIGVGLCTDTVLLTRLPGWDPHSYGYHGDDGNAFAGSGTGRPYGPGYGAGDVIGVLYDRSNRSISYFKNGLPLGPAFRDVAESAPLYPCVGLRTRGEEVMANFGGAGPLAEPFRTDLAALRTAFQRSVLSAIRNTKLPLLAAPAPAPPAAPTSAAAAAASPSPLASSAPAAAAAAAATAAAADPSGSSTTATAAAASLGAGSSTVTAGGSSRPLLPHLLYDYLVHQRYAGTAAVVARDMLRGQPALGEAELSDMRLRGAVSEAVAGGDVDGALAMLQGHAQYAQVLADRPSLDFRLRLQRFVEMVGAATSAAAAGAGGAAAAGGPNGNGAGSGSAPAATEAPIVSSASAAAAPAANGAGSAAAARNGGVASTSGPGPAASGEGAGAVGAVPTTRDILAYGTQELWGRCRTAADRDLLTDALSLLAFHDPAASPAGYLLRPAHRAALAEELNGALLAAAGRPPHSSLERLFQQAACCVAELKRADHPQALALPDPRVLVLEPPPALSAALASPPGDATVDVGAGGAGGSGAAGASSTDSMSM</sequence>
<evidence type="ECO:0000259" key="2">
    <source>
        <dbReference type="PROSITE" id="PS50188"/>
    </source>
</evidence>
<organism evidence="3 4">
    <name type="scientific">Chlamydomonas incerta</name>
    <dbReference type="NCBI Taxonomy" id="51695"/>
    <lineage>
        <taxon>Eukaryota</taxon>
        <taxon>Viridiplantae</taxon>
        <taxon>Chlorophyta</taxon>
        <taxon>core chlorophytes</taxon>
        <taxon>Chlorophyceae</taxon>
        <taxon>CS clade</taxon>
        <taxon>Chlamydomonadales</taxon>
        <taxon>Chlamydomonadaceae</taxon>
        <taxon>Chlamydomonas</taxon>
    </lineage>
</organism>
<dbReference type="AlphaFoldDB" id="A0A835SD92"/>
<dbReference type="InterPro" id="IPR043136">
    <property type="entry name" value="B30.2/SPRY_sf"/>
</dbReference>
<accession>A0A835SD92</accession>
<evidence type="ECO:0000313" key="3">
    <source>
        <dbReference type="EMBL" id="KAG2422582.1"/>
    </source>
</evidence>
<dbReference type="SMART" id="SM00449">
    <property type="entry name" value="SPRY"/>
    <property type="match status" value="1"/>
</dbReference>
<feature type="compositionally biased region" description="Gly residues" evidence="1">
    <location>
        <begin position="604"/>
        <end position="613"/>
    </location>
</feature>
<dbReference type="InterPro" id="IPR013144">
    <property type="entry name" value="CRA_dom"/>
</dbReference>
<dbReference type="EMBL" id="JAEHOC010000100">
    <property type="protein sequence ID" value="KAG2422582.1"/>
    <property type="molecule type" value="Genomic_DNA"/>
</dbReference>
<dbReference type="OrthoDB" id="25503at2759"/>
<feature type="compositionally biased region" description="Low complexity" evidence="1">
    <location>
        <begin position="614"/>
        <end position="624"/>
    </location>
</feature>
<reference evidence="3" key="1">
    <citation type="journal article" date="2020" name="bioRxiv">
        <title>Comparative genomics of Chlamydomonas.</title>
        <authorList>
            <person name="Craig R.J."/>
            <person name="Hasan A.R."/>
            <person name="Ness R.W."/>
            <person name="Keightley P.D."/>
        </authorList>
    </citation>
    <scope>NUCLEOTIDE SEQUENCE</scope>
    <source>
        <strain evidence="3">SAG 7.73</strain>
    </source>
</reference>
<feature type="compositionally biased region" description="Gly residues" evidence="1">
    <location>
        <begin position="400"/>
        <end position="415"/>
    </location>
</feature>
<dbReference type="SUPFAM" id="SSF49899">
    <property type="entry name" value="Concanavalin A-like lectins/glucanases"/>
    <property type="match status" value="1"/>
</dbReference>
<dbReference type="InterPro" id="IPR013320">
    <property type="entry name" value="ConA-like_dom_sf"/>
</dbReference>
<dbReference type="SMART" id="SM00757">
    <property type="entry name" value="CRA"/>
    <property type="match status" value="1"/>
</dbReference>
<protein>
    <recommendedName>
        <fullName evidence="2">B30.2/SPRY domain-containing protein</fullName>
    </recommendedName>
</protein>
<dbReference type="InterPro" id="IPR001870">
    <property type="entry name" value="B30.2/SPRY"/>
</dbReference>
<dbReference type="PANTHER" id="PTHR12864">
    <property type="entry name" value="RAN BINDING PROTEIN 9-RELATED"/>
    <property type="match status" value="1"/>
</dbReference>
<feature type="region of interest" description="Disordered" evidence="1">
    <location>
        <begin position="602"/>
        <end position="624"/>
    </location>
</feature>
<keyword evidence="4" id="KW-1185">Reference proteome</keyword>
<feature type="domain" description="B30.2/SPRY" evidence="2">
    <location>
        <begin position="1"/>
        <end position="191"/>
    </location>
</feature>
<dbReference type="Proteomes" id="UP000650467">
    <property type="component" value="Unassembled WGS sequence"/>
</dbReference>
<dbReference type="InterPro" id="IPR003877">
    <property type="entry name" value="SPRY_dom"/>
</dbReference>
<name>A0A835SD92_CHLIN</name>
<gene>
    <name evidence="3" type="ORF">HXX76_015910</name>
</gene>
<dbReference type="Gene3D" id="2.60.120.920">
    <property type="match status" value="1"/>
</dbReference>
<dbReference type="InterPro" id="IPR024964">
    <property type="entry name" value="CTLH/CRA"/>
</dbReference>